<feature type="domain" description="DUF6570" evidence="1">
    <location>
        <begin position="35"/>
        <end position="151"/>
    </location>
</feature>
<name>A0A225WD86_9STRA</name>
<protein>
    <recommendedName>
        <fullName evidence="1">DUF6570 domain-containing protein</fullName>
    </recommendedName>
</protein>
<accession>A0A225WD86</accession>
<reference evidence="3" key="1">
    <citation type="submission" date="2017-03" db="EMBL/GenBank/DDBJ databases">
        <title>Phytopthora megakarya and P. palmivora, two closely related causual agents of cacao black pod achieved similar genome size and gene model numbers by different mechanisms.</title>
        <authorList>
            <person name="Ali S."/>
            <person name="Shao J."/>
            <person name="Larry D.J."/>
            <person name="Kronmiller B."/>
            <person name="Shen D."/>
            <person name="Strem M.D."/>
            <person name="Melnick R.L."/>
            <person name="Guiltinan M.J."/>
            <person name="Tyler B.M."/>
            <person name="Meinhardt L.W."/>
            <person name="Bailey B.A."/>
        </authorList>
    </citation>
    <scope>NUCLEOTIDE SEQUENCE [LARGE SCALE GENOMIC DNA]</scope>
    <source>
        <strain evidence="3">zdho120</strain>
    </source>
</reference>
<keyword evidence="3" id="KW-1185">Reference proteome</keyword>
<sequence>MIACLGGMLLSKRGIHPAGYIQVCQECNASLAKQLLPKFSIKNEFYVGSLLTQLTNTTLPERLMTQTVMISAVTRVMRGGSHRAIRSHCIAFDSVQGPAATLLPTSARNISCYRGVMASPFTTEQQARVRQMHPIHRAVVDDLLVFYCEKTTSCTRMSLSTAQISHPKNWNSADFGDTDGETDVVEHLVVFIADDSEVNTQDGPPTHVQVTELSRQRTSQPQFLVRHSSRFASKDYSLFARMFLHLFPYGRGHPNEQRQIPVSLGACIRHYCELSTRQFAEDEFFMLVSFDHLTIQRMYVQVALKCQRDPVRFERYSIISEASLIEALRKKKQNRQGRTTAMHDESFYASDFLTTVELSGGAIWGSDADRAQCRRRAFAYQARNG</sequence>
<dbReference type="Pfam" id="PF20209">
    <property type="entry name" value="DUF6570"/>
    <property type="match status" value="1"/>
</dbReference>
<gene>
    <name evidence="2" type="ORF">PHMEG_00011004</name>
</gene>
<evidence type="ECO:0000313" key="3">
    <source>
        <dbReference type="Proteomes" id="UP000198211"/>
    </source>
</evidence>
<evidence type="ECO:0000313" key="2">
    <source>
        <dbReference type="EMBL" id="OWZ15364.1"/>
    </source>
</evidence>
<comment type="caution">
    <text evidence="2">The sequence shown here is derived from an EMBL/GenBank/DDBJ whole genome shotgun (WGS) entry which is preliminary data.</text>
</comment>
<dbReference type="OrthoDB" id="128561at2759"/>
<dbReference type="AlphaFoldDB" id="A0A225WD86"/>
<dbReference type="InterPro" id="IPR046700">
    <property type="entry name" value="DUF6570"/>
</dbReference>
<organism evidence="2 3">
    <name type="scientific">Phytophthora megakarya</name>
    <dbReference type="NCBI Taxonomy" id="4795"/>
    <lineage>
        <taxon>Eukaryota</taxon>
        <taxon>Sar</taxon>
        <taxon>Stramenopiles</taxon>
        <taxon>Oomycota</taxon>
        <taxon>Peronosporomycetes</taxon>
        <taxon>Peronosporales</taxon>
        <taxon>Peronosporaceae</taxon>
        <taxon>Phytophthora</taxon>
    </lineage>
</organism>
<dbReference type="Proteomes" id="UP000198211">
    <property type="component" value="Unassembled WGS sequence"/>
</dbReference>
<evidence type="ECO:0000259" key="1">
    <source>
        <dbReference type="Pfam" id="PF20209"/>
    </source>
</evidence>
<dbReference type="EMBL" id="NBNE01001139">
    <property type="protein sequence ID" value="OWZ15364.1"/>
    <property type="molecule type" value="Genomic_DNA"/>
</dbReference>
<proteinExistence type="predicted"/>